<sequence length="1395" mass="147519">MEDSSNLMRDGVRARIAALARATGGRTQRWSSQLLLGVLSAGAFGPLLTAGVGGPALVSAAVGAVTAVGGNVLTDIVKAGVERLGADASPEDLTAELEQAVQRVLEEGGRRSEALRAEIAAVLREIGAVGVAVEEAVRSGDRELQAALTAGLAELGGDFAEFGFVLAELDQRLRLIRESVDRQSADLQLAVGLQYRQATDTRLLLEQVSAIERRTRPVDSDGSLPGVRWAHGSPYRGLLPFGESDSEVFHGREEITAELISFLSQRLSGPGLVVVTGASGAGKSSLLRAGLLPAVGRGELSEEAREWPLRVINQPTRSPLSRLAVLLAGLAGVDAPSALRGLTDDPRQAHLLVCQGLEADARRRGTPTPARLMLIIDQFEEVFSLGGADAERSSFLAALGAITESGAALVILAVRGDFVDRCAAHPLLAAALQRGPFIVGPMSGAQLRRAITGPADAAGLAIEPGLVDVILAELGSGADGYGTGVLPLVSQTMLTIWDHREEDRLTSRGYARTGGVRRAVATSAEEAYADLSAPQRELARELFRGLTVVGRDGALARRPLPRSSFPEAAGSVLETFSRRRLVILDADAAQIAHDVLLHAWPRLREWLEDDVSNLALYSAFTADAEEWAANGRDPSFLYRGTQLGAVHAALPSWASEVRPLDGVAAEFLTTADNARRRTVLARRALVFAAAVVVVLIAASALVAVRAADSAEQEHTFALARLLASQSELVSTADPALSARLAAAAYRTAVTPETELGLLNVYRRPYRGELPVRKGSINAVAASPDGRVLVTALDDGTVRFWDIVARRPLGGDLSGPVVRDMEISPDGTTLALAIDDEIRLFDLATRKPRVKEPLSIGAVTDMAFTPDGRTLAVLTSSSAEVRFWNLERKRVETRLSGGPGGFAKRIILSRDGAHLAVVGVPYESVTVWSMKDLKKTAVVPGSEAAFSPDGEYLAAGSSFRPVRLYDVKTGRAAGSPLHGITGNVKAVEFSPDGTTLATVSWDEPNEPDKVGLWDVATGRQAGSGLAGPAEQVDSVLFSPDGRTLMTIQGSAVLFWDARHSHSDIVPTGEVTGTAAFSPDGRTLATAGDSARLWDVASRRALGPPLPGRLGATLPGVVFSPDGRSLAASGEKDTVLLWDTADQKPIGAPLTAGVRQANSFGGDVRAIAFSPDGRTLATGDDTRILLWDTATRTLKASLPTRQKGIVFAAAFSPDGRMLATVNETDVQFWDVTTHRLRFTLTTSHRGTIRALAFSPDGRRLATASHDGTVRLWDVATRRPVGGALVGHNDEIFALAFSPDGRTLASGGGDRAVRLWDVAAHRAQGVPLTGHGDYIFSIAFSPDGSKLVTAGREKGARLWDVGRPGDLPGFVCSVAGRSLTAQEWDLYAPDEDYRPACG</sequence>
<dbReference type="PROSITE" id="PS50082">
    <property type="entry name" value="WD_REPEATS_2"/>
    <property type="match status" value="5"/>
</dbReference>
<name>A0A940WKM3_9ACTN</name>
<feature type="repeat" description="WD" evidence="3">
    <location>
        <begin position="1239"/>
        <end position="1280"/>
    </location>
</feature>
<keyword evidence="4" id="KW-0812">Transmembrane</keyword>
<dbReference type="InterPro" id="IPR020472">
    <property type="entry name" value="WD40_PAC1"/>
</dbReference>
<dbReference type="CDD" id="cd00200">
    <property type="entry name" value="WD40"/>
    <property type="match status" value="1"/>
</dbReference>
<feature type="domain" description="Novel STAND NTPase 1" evidence="5">
    <location>
        <begin position="234"/>
        <end position="634"/>
    </location>
</feature>
<evidence type="ECO:0000256" key="3">
    <source>
        <dbReference type="PROSITE-ProRule" id="PRU00221"/>
    </source>
</evidence>
<dbReference type="PRINTS" id="PR00320">
    <property type="entry name" value="GPROTEINBRPT"/>
</dbReference>
<dbReference type="PROSITE" id="PS00678">
    <property type="entry name" value="WD_REPEATS_1"/>
    <property type="match status" value="3"/>
</dbReference>
<reference evidence="6" key="1">
    <citation type="submission" date="2021-02" db="EMBL/GenBank/DDBJ databases">
        <title>Draft genome sequence of Microbispora sp. RL4-1S isolated from rice leaves in Thailand.</title>
        <authorList>
            <person name="Muangham S."/>
            <person name="Duangmal K."/>
        </authorList>
    </citation>
    <scope>NUCLEOTIDE SEQUENCE</scope>
    <source>
        <strain evidence="6">RL4-1S</strain>
    </source>
</reference>
<evidence type="ECO:0000256" key="4">
    <source>
        <dbReference type="SAM" id="Phobius"/>
    </source>
</evidence>
<evidence type="ECO:0000256" key="1">
    <source>
        <dbReference type="ARBA" id="ARBA00022574"/>
    </source>
</evidence>
<feature type="repeat" description="WD" evidence="3">
    <location>
        <begin position="1115"/>
        <end position="1146"/>
    </location>
</feature>
<dbReference type="EMBL" id="JAFCNB010000019">
    <property type="protein sequence ID" value="MBP2707419.1"/>
    <property type="molecule type" value="Genomic_DNA"/>
</dbReference>
<gene>
    <name evidence="6" type="ORF">JOL79_26905</name>
</gene>
<protein>
    <submittedName>
        <fullName evidence="6">PD40 domain-containing protein</fullName>
    </submittedName>
</protein>
<dbReference type="Proteomes" id="UP000674234">
    <property type="component" value="Unassembled WGS sequence"/>
</dbReference>
<feature type="transmembrane region" description="Helical" evidence="4">
    <location>
        <begin position="684"/>
        <end position="704"/>
    </location>
</feature>
<evidence type="ECO:0000259" key="5">
    <source>
        <dbReference type="Pfam" id="PF20703"/>
    </source>
</evidence>
<feature type="repeat" description="WD" evidence="3">
    <location>
        <begin position="769"/>
        <end position="802"/>
    </location>
</feature>
<dbReference type="InterPro" id="IPR049052">
    <property type="entry name" value="nSTAND1"/>
</dbReference>
<dbReference type="PROSITE" id="PS50294">
    <property type="entry name" value="WD_REPEATS_REGION"/>
    <property type="match status" value="4"/>
</dbReference>
<dbReference type="InterPro" id="IPR015943">
    <property type="entry name" value="WD40/YVTN_repeat-like_dom_sf"/>
</dbReference>
<dbReference type="Pfam" id="PF00400">
    <property type="entry name" value="WD40"/>
    <property type="match status" value="6"/>
</dbReference>
<feature type="repeat" description="WD" evidence="3">
    <location>
        <begin position="1325"/>
        <end position="1358"/>
    </location>
</feature>
<dbReference type="PANTHER" id="PTHR44129">
    <property type="entry name" value="WD REPEAT-CONTAINING PROTEIN POP1"/>
    <property type="match status" value="1"/>
</dbReference>
<evidence type="ECO:0000313" key="7">
    <source>
        <dbReference type="Proteomes" id="UP000674234"/>
    </source>
</evidence>
<dbReference type="InterPro" id="IPR001680">
    <property type="entry name" value="WD40_rpt"/>
</dbReference>
<dbReference type="SUPFAM" id="SSF50978">
    <property type="entry name" value="WD40 repeat-like"/>
    <property type="match status" value="1"/>
</dbReference>
<dbReference type="InterPro" id="IPR019775">
    <property type="entry name" value="WD40_repeat_CS"/>
</dbReference>
<dbReference type="RefSeq" id="WP_210158684.1">
    <property type="nucleotide sequence ID" value="NZ_JAFCNB010000019.1"/>
</dbReference>
<keyword evidence="1 3" id="KW-0853">WD repeat</keyword>
<evidence type="ECO:0000313" key="6">
    <source>
        <dbReference type="EMBL" id="MBP2707419.1"/>
    </source>
</evidence>
<keyword evidence="4" id="KW-1133">Transmembrane helix</keyword>
<dbReference type="InterPro" id="IPR050349">
    <property type="entry name" value="WD_LIS1/nudF_dynein_reg"/>
</dbReference>
<evidence type="ECO:0000256" key="2">
    <source>
        <dbReference type="ARBA" id="ARBA00022737"/>
    </source>
</evidence>
<accession>A0A940WKM3</accession>
<keyword evidence="7" id="KW-1185">Reference proteome</keyword>
<proteinExistence type="predicted"/>
<feature type="repeat" description="WD" evidence="3">
    <location>
        <begin position="1282"/>
        <end position="1315"/>
    </location>
</feature>
<dbReference type="InterPro" id="IPR036322">
    <property type="entry name" value="WD40_repeat_dom_sf"/>
</dbReference>
<keyword evidence="2" id="KW-0677">Repeat</keyword>
<dbReference type="Gene3D" id="2.130.10.10">
    <property type="entry name" value="YVTN repeat-like/Quinoprotein amine dehydrogenase"/>
    <property type="match status" value="5"/>
</dbReference>
<comment type="caution">
    <text evidence="6">The sequence shown here is derived from an EMBL/GenBank/DDBJ whole genome shotgun (WGS) entry which is preliminary data.</text>
</comment>
<organism evidence="6 7">
    <name type="scientific">Microbispora oryzae</name>
    <dbReference type="NCBI Taxonomy" id="2806554"/>
    <lineage>
        <taxon>Bacteria</taxon>
        <taxon>Bacillati</taxon>
        <taxon>Actinomycetota</taxon>
        <taxon>Actinomycetes</taxon>
        <taxon>Streptosporangiales</taxon>
        <taxon>Streptosporangiaceae</taxon>
        <taxon>Microbispora</taxon>
    </lineage>
</organism>
<dbReference type="SMART" id="SM00320">
    <property type="entry name" value="WD40"/>
    <property type="match status" value="12"/>
</dbReference>
<dbReference type="Pfam" id="PF20703">
    <property type="entry name" value="nSTAND1"/>
    <property type="match status" value="1"/>
</dbReference>
<keyword evidence="4" id="KW-0472">Membrane</keyword>
<dbReference type="SUPFAM" id="SSF52540">
    <property type="entry name" value="P-loop containing nucleoside triphosphate hydrolases"/>
    <property type="match status" value="1"/>
</dbReference>
<dbReference type="InterPro" id="IPR027417">
    <property type="entry name" value="P-loop_NTPase"/>
</dbReference>
<dbReference type="SUPFAM" id="SSF82171">
    <property type="entry name" value="DPP6 N-terminal domain-like"/>
    <property type="match status" value="1"/>
</dbReference>